<proteinExistence type="predicted"/>
<accession>A0ABV6DHL9</accession>
<keyword evidence="2" id="KW-1185">Reference proteome</keyword>
<reference evidence="1 2" key="1">
    <citation type="submission" date="2024-09" db="EMBL/GenBank/DDBJ databases">
        <authorList>
            <person name="Sun Q."/>
            <person name="Mori K."/>
        </authorList>
    </citation>
    <scope>NUCLEOTIDE SEQUENCE [LARGE SCALE GENOMIC DNA]</scope>
    <source>
        <strain evidence="1 2">CCM 7759</strain>
    </source>
</reference>
<sequence>MTKQLQYKNITFSLSQAEEIGNHDMSFGIYINGELVGSTIYGIPEWEKIFSSEEEKDAFMYAADIEAHKEEARMKFEHEFGLAVEQADQLELSNDEIAEIMEERWSIPHQVMSAILPTSSESVKSFV</sequence>
<evidence type="ECO:0000313" key="1">
    <source>
        <dbReference type="EMBL" id="MFC0212109.1"/>
    </source>
</evidence>
<dbReference type="RefSeq" id="WP_377469197.1">
    <property type="nucleotide sequence ID" value="NZ_JBHLWN010000026.1"/>
</dbReference>
<gene>
    <name evidence="1" type="ORF">ACFFK0_06510</name>
</gene>
<evidence type="ECO:0000313" key="2">
    <source>
        <dbReference type="Proteomes" id="UP001589776"/>
    </source>
</evidence>
<dbReference type="Proteomes" id="UP001589776">
    <property type="component" value="Unassembled WGS sequence"/>
</dbReference>
<evidence type="ECO:0008006" key="3">
    <source>
        <dbReference type="Google" id="ProtNLM"/>
    </source>
</evidence>
<comment type="caution">
    <text evidence="1">The sequence shown here is derived from an EMBL/GenBank/DDBJ whole genome shotgun (WGS) entry which is preliminary data.</text>
</comment>
<dbReference type="EMBL" id="JBHLWN010000026">
    <property type="protein sequence ID" value="MFC0212109.1"/>
    <property type="molecule type" value="Genomic_DNA"/>
</dbReference>
<name>A0ABV6DHL9_9BACL</name>
<organism evidence="1 2">
    <name type="scientific">Paenibacillus chartarius</name>
    <dbReference type="NCBI Taxonomy" id="747481"/>
    <lineage>
        <taxon>Bacteria</taxon>
        <taxon>Bacillati</taxon>
        <taxon>Bacillota</taxon>
        <taxon>Bacilli</taxon>
        <taxon>Bacillales</taxon>
        <taxon>Paenibacillaceae</taxon>
        <taxon>Paenibacillus</taxon>
    </lineage>
</organism>
<protein>
    <recommendedName>
        <fullName evidence="3">Phage protein</fullName>
    </recommendedName>
</protein>